<evidence type="ECO:0008006" key="4">
    <source>
        <dbReference type="Google" id="ProtNLM"/>
    </source>
</evidence>
<name>A0A9P4JYP6_9PLEO</name>
<feature type="compositionally biased region" description="Basic and acidic residues" evidence="1">
    <location>
        <begin position="360"/>
        <end position="375"/>
    </location>
</feature>
<accession>A0A9P4JYP6</accession>
<comment type="caution">
    <text evidence="2">The sequence shown here is derived from an EMBL/GenBank/DDBJ whole genome shotgun (WGS) entry which is preliminary data.</text>
</comment>
<keyword evidence="3" id="KW-1185">Reference proteome</keyword>
<feature type="compositionally biased region" description="Low complexity" evidence="1">
    <location>
        <begin position="427"/>
        <end position="442"/>
    </location>
</feature>
<dbReference type="OrthoDB" id="5382953at2759"/>
<dbReference type="Proteomes" id="UP000800093">
    <property type="component" value="Unassembled WGS sequence"/>
</dbReference>
<organism evidence="2 3">
    <name type="scientific">Lojkania enalia</name>
    <dbReference type="NCBI Taxonomy" id="147567"/>
    <lineage>
        <taxon>Eukaryota</taxon>
        <taxon>Fungi</taxon>
        <taxon>Dikarya</taxon>
        <taxon>Ascomycota</taxon>
        <taxon>Pezizomycotina</taxon>
        <taxon>Dothideomycetes</taxon>
        <taxon>Pleosporomycetidae</taxon>
        <taxon>Pleosporales</taxon>
        <taxon>Pleosporales incertae sedis</taxon>
        <taxon>Lojkania</taxon>
    </lineage>
</organism>
<feature type="compositionally biased region" description="Low complexity" evidence="1">
    <location>
        <begin position="517"/>
        <end position="531"/>
    </location>
</feature>
<evidence type="ECO:0000256" key="1">
    <source>
        <dbReference type="SAM" id="MobiDB-lite"/>
    </source>
</evidence>
<dbReference type="EMBL" id="ML986711">
    <property type="protein sequence ID" value="KAF2259372.1"/>
    <property type="molecule type" value="Genomic_DNA"/>
</dbReference>
<evidence type="ECO:0000313" key="3">
    <source>
        <dbReference type="Proteomes" id="UP000800093"/>
    </source>
</evidence>
<protein>
    <recommendedName>
        <fullName evidence="4">DNA (cytosine-5)-methyltransferase 1 replication foci domain-containing protein</fullName>
    </recommendedName>
</protein>
<sequence length="642" mass="72098">MLTPELDILKPVDPSISNPDDYEIFTLSDARVLYNSNGKPASLLAAYADTPLKVEGRLEQPDRQQAKYLVKKPYKPVEIEICNVTRFSYGQMEDGEIMIWALGAAGWFEIRPARTYKDIYLNMVEAVEVLYFVTDIYNEPRKRGGGPSASLIFQEYAEDERFACDDPTQAEMIFRKHKAFLFMCMLNRAQGIGWSNTPLYQWFRKQYLSDFENAKARIEGKSAVRSETASKPESTPEKPKAKGGKGTKKAQKPEDAPKKDDNWWEATAIFEFMQKAINQHVMHIGHVTIDRLARLMVRRYEISDVGTATNVILVHATNLCYIMDHPRRKNTRFFAEEQIYRELSSDYNLSAADIRRAQSIELRPRKDHGTLKAETSEESESSSSAATPPQRRQRSKKGRLSVLRPKNSIYSGKGKGIKRGKGKAPNAAAASSSDQSTDTFSAESEIEVDTPTHIQSLSPPKRKLDVDDIVEDNPNPRKRAASSSTSIEPSPHPYPSTSSSSPDEEEANEPLPLRWQPSNNPTNNTTKSASPALAPPIVSTPLPTFTPNGPKDSWICTFDGCSQKVYGASSEVGRMLIQEHLQDHARGRAKEIGIVMREEERLRLPVNNLIKKIREMAEAQQPLFPAMNSGPAMRPQPIERPV</sequence>
<gene>
    <name evidence="2" type="ORF">CC78DRAFT_503303</name>
</gene>
<feature type="compositionally biased region" description="Basic residues" evidence="1">
    <location>
        <begin position="241"/>
        <end position="250"/>
    </location>
</feature>
<feature type="region of interest" description="Disordered" evidence="1">
    <location>
        <begin position="221"/>
        <end position="259"/>
    </location>
</feature>
<reference evidence="3" key="1">
    <citation type="journal article" date="2020" name="Stud. Mycol.">
        <title>101 Dothideomycetes genomes: A test case for predicting lifestyles and emergence of pathogens.</title>
        <authorList>
            <person name="Haridas S."/>
            <person name="Albert R."/>
            <person name="Binder M."/>
            <person name="Bloem J."/>
            <person name="LaButti K."/>
            <person name="Salamov A."/>
            <person name="Andreopoulos B."/>
            <person name="Baker S."/>
            <person name="Barry K."/>
            <person name="Bills G."/>
            <person name="Bluhm B."/>
            <person name="Cannon C."/>
            <person name="Castanera R."/>
            <person name="Culley D."/>
            <person name="Daum C."/>
            <person name="Ezra D."/>
            <person name="Gonzalez J."/>
            <person name="Henrissat B."/>
            <person name="Kuo A."/>
            <person name="Liang C."/>
            <person name="Lipzen A."/>
            <person name="Lutzoni F."/>
            <person name="Magnuson J."/>
            <person name="Mondo S."/>
            <person name="Nolan M."/>
            <person name="Ohm R."/>
            <person name="Pangilinan J."/>
            <person name="Park H.-J."/>
            <person name="Ramirez L."/>
            <person name="Alfaro M."/>
            <person name="Sun H."/>
            <person name="Tritt A."/>
            <person name="Yoshinaga Y."/>
            <person name="Zwiers L.-H."/>
            <person name="Turgeon B."/>
            <person name="Goodwin S."/>
            <person name="Spatafora J."/>
            <person name="Crous P."/>
            <person name="Grigoriev I."/>
        </authorList>
    </citation>
    <scope>NUCLEOTIDE SEQUENCE [LARGE SCALE GENOMIC DNA]</scope>
    <source>
        <strain evidence="3">CBS 304.66</strain>
    </source>
</reference>
<evidence type="ECO:0000313" key="2">
    <source>
        <dbReference type="EMBL" id="KAF2259372.1"/>
    </source>
</evidence>
<feature type="compositionally biased region" description="Basic and acidic residues" evidence="1">
    <location>
        <begin position="221"/>
        <end position="240"/>
    </location>
</feature>
<feature type="region of interest" description="Disordered" evidence="1">
    <location>
        <begin position="360"/>
        <end position="535"/>
    </location>
</feature>
<proteinExistence type="predicted"/>
<dbReference type="AlphaFoldDB" id="A0A9P4JYP6"/>